<evidence type="ECO:0000313" key="4">
    <source>
        <dbReference type="Proteomes" id="UP000698752"/>
    </source>
</evidence>
<dbReference type="Proteomes" id="UP000698752">
    <property type="component" value="Unassembled WGS sequence"/>
</dbReference>
<keyword evidence="4" id="KW-1185">Reference proteome</keyword>
<dbReference type="GO" id="GO:0032259">
    <property type="term" value="P:methylation"/>
    <property type="evidence" value="ECO:0007669"/>
    <property type="project" value="UniProtKB-KW"/>
</dbReference>
<dbReference type="InterPro" id="IPR013216">
    <property type="entry name" value="Methyltransf_11"/>
</dbReference>
<dbReference type="InterPro" id="IPR011050">
    <property type="entry name" value="Pectin_lyase_fold/virulence"/>
</dbReference>
<dbReference type="SUPFAM" id="SSF53335">
    <property type="entry name" value="S-adenosyl-L-methionine-dependent methyltransferases"/>
    <property type="match status" value="1"/>
</dbReference>
<dbReference type="RefSeq" id="WP_211868404.1">
    <property type="nucleotide sequence ID" value="NZ_JAAEDI010000009.1"/>
</dbReference>
<name>A0ABS5EG61_9PROT</name>
<keyword evidence="3" id="KW-0489">Methyltransferase</keyword>
<comment type="caution">
    <text evidence="3">The sequence shown here is derived from an EMBL/GenBank/DDBJ whole genome shotgun (WGS) entry which is preliminary data.</text>
</comment>
<evidence type="ECO:0000259" key="2">
    <source>
        <dbReference type="Pfam" id="PF08241"/>
    </source>
</evidence>
<dbReference type="SUPFAM" id="SSF51126">
    <property type="entry name" value="Pectin lyase-like"/>
    <property type="match status" value="1"/>
</dbReference>
<protein>
    <submittedName>
        <fullName evidence="3">Class I SAM-dependent methyltransferase</fullName>
    </submittedName>
</protein>
<dbReference type="Pfam" id="PF08241">
    <property type="entry name" value="Methyltransf_11"/>
    <property type="match status" value="1"/>
</dbReference>
<accession>A0ABS5EG61</accession>
<feature type="domain" description="Methyltransferase type 11" evidence="2">
    <location>
        <begin position="490"/>
        <end position="536"/>
    </location>
</feature>
<sequence>MRETGWKRRRSGSRHDNRRAASATGPRRILGGRRPLTLAEDQALLTVSSFEELAAALRTAPDGAEIGLAAPVYRITESLAVARQLTLRGCNQNDPPLLIFADGRCDLSVTSNGCRLEHLAFTARGHRAIALLRVAADACRLLSLTLLGAQGSGLRLEHCHDTSVHELVAQDLGQEAVVALGCTGLNLSLRGQDLGQRAAASAIRLIDCRSFQVEAEIAGVSGSAVAIEEAEGQPGPVAGIVGLRARGMQRALSVLGRRDAPASGLSARIHGHDWSDVGVLLSNAEDVTLHLAMPDVDAMPAVRINGGFGLRRSTVVLASLNADESAPPPTGLVVGHNEPSYGNAIRMRRDVFEQNVRPATCLPRALRQRLQDEVEPDFLTYEQDGRCSLCGWVGRFRRTHRSERETLACGACRATLRYRGQAEVICGLVDAGRYATLADLAASGALSGLAIYEPGTSGPLRPWLSQAGRYVQSIYQPNLPSGTLRADGHVCQDLMGTTFPDASFDFIVTSDIFEHVRKPFVAFAEIRRILRPGGTHLWTVPIGLPPPAETRARVDTSGREDRMLLEPIYHGSGSDGLSLVYTDFGRDIGRLLAGIGLPTRAVRHVVGEDRHVAGVTFVSVRPDEEPAAS</sequence>
<reference evidence="4" key="1">
    <citation type="journal article" date="2021" name="Syst. Appl. Microbiol.">
        <title>Roseomonas hellenica sp. nov., isolated from roots of wild-growing Alkanna tinctoria.</title>
        <authorList>
            <person name="Rat A."/>
            <person name="Naranjo H.D."/>
            <person name="Lebbe L."/>
            <person name="Cnockaert M."/>
            <person name="Krigas N."/>
            <person name="Grigoriadou K."/>
            <person name="Maloupa E."/>
            <person name="Willems A."/>
        </authorList>
    </citation>
    <scope>NUCLEOTIDE SEQUENCE [LARGE SCALE GENOMIC DNA]</scope>
    <source>
        <strain evidence="4">LMG 31159</strain>
    </source>
</reference>
<evidence type="ECO:0000313" key="3">
    <source>
        <dbReference type="EMBL" id="MBR0650006.1"/>
    </source>
</evidence>
<feature type="region of interest" description="Disordered" evidence="1">
    <location>
        <begin position="1"/>
        <end position="30"/>
    </location>
</feature>
<keyword evidence="3" id="KW-0808">Transferase</keyword>
<dbReference type="InterPro" id="IPR029063">
    <property type="entry name" value="SAM-dependent_MTases_sf"/>
</dbReference>
<dbReference type="GO" id="GO:0008168">
    <property type="term" value="F:methyltransferase activity"/>
    <property type="evidence" value="ECO:0007669"/>
    <property type="project" value="UniProtKB-KW"/>
</dbReference>
<organism evidence="3 4">
    <name type="scientific">Neoroseomonas terrae</name>
    <dbReference type="NCBI Taxonomy" id="424799"/>
    <lineage>
        <taxon>Bacteria</taxon>
        <taxon>Pseudomonadati</taxon>
        <taxon>Pseudomonadota</taxon>
        <taxon>Alphaproteobacteria</taxon>
        <taxon>Acetobacterales</taxon>
        <taxon>Acetobacteraceae</taxon>
        <taxon>Neoroseomonas</taxon>
    </lineage>
</organism>
<evidence type="ECO:0000256" key="1">
    <source>
        <dbReference type="SAM" id="MobiDB-lite"/>
    </source>
</evidence>
<proteinExistence type="predicted"/>
<dbReference type="Gene3D" id="3.40.50.150">
    <property type="entry name" value="Vaccinia Virus protein VP39"/>
    <property type="match status" value="1"/>
</dbReference>
<dbReference type="EMBL" id="JAAEDI010000009">
    <property type="protein sequence ID" value="MBR0650006.1"/>
    <property type="molecule type" value="Genomic_DNA"/>
</dbReference>
<gene>
    <name evidence="3" type="ORF">GXW78_10065</name>
</gene>